<evidence type="ECO:0000256" key="3">
    <source>
        <dbReference type="ARBA" id="ARBA00022801"/>
    </source>
</evidence>
<reference evidence="7 8" key="1">
    <citation type="submission" date="2018-04" db="EMBL/GenBank/DDBJ databases">
        <title>Genomic Encyclopedia of Archaeal and Bacterial Type Strains, Phase II (KMG-II): from individual species to whole genera.</title>
        <authorList>
            <person name="Goeker M."/>
        </authorList>
    </citation>
    <scope>NUCLEOTIDE SEQUENCE [LARGE SCALE GENOMIC DNA]</scope>
    <source>
        <strain evidence="7 8">DSM 25521</strain>
    </source>
</reference>
<evidence type="ECO:0000256" key="5">
    <source>
        <dbReference type="SAM" id="SignalP"/>
    </source>
</evidence>
<keyword evidence="4" id="KW-0862">Zinc</keyword>
<keyword evidence="3 7" id="KW-0378">Hydrolase</keyword>
<evidence type="ECO:0000256" key="1">
    <source>
        <dbReference type="ARBA" id="ARBA00007749"/>
    </source>
</evidence>
<keyword evidence="5" id="KW-0732">Signal</keyword>
<evidence type="ECO:0000313" key="8">
    <source>
        <dbReference type="Proteomes" id="UP000241808"/>
    </source>
</evidence>
<dbReference type="SMART" id="SM00849">
    <property type="entry name" value="Lactamase_B"/>
    <property type="match status" value="1"/>
</dbReference>
<feature type="signal peptide" evidence="5">
    <location>
        <begin position="1"/>
        <end position="27"/>
    </location>
</feature>
<dbReference type="PROSITE" id="PS51318">
    <property type="entry name" value="TAT"/>
    <property type="match status" value="1"/>
</dbReference>
<dbReference type="Gene3D" id="3.60.15.10">
    <property type="entry name" value="Ribonuclease Z/Hydroxyacylglutathione hydrolase-like"/>
    <property type="match status" value="1"/>
</dbReference>
<dbReference type="RefSeq" id="WP_108173874.1">
    <property type="nucleotide sequence ID" value="NZ_PZZL01000001.1"/>
</dbReference>
<gene>
    <name evidence="7" type="ORF">C8P69_10159</name>
</gene>
<dbReference type="GO" id="GO:0016787">
    <property type="term" value="F:hydrolase activity"/>
    <property type="evidence" value="ECO:0007669"/>
    <property type="project" value="UniProtKB-KW"/>
</dbReference>
<feature type="chain" id="PRO_5015718662" evidence="5">
    <location>
        <begin position="28"/>
        <end position="325"/>
    </location>
</feature>
<dbReference type="OrthoDB" id="9773738at2"/>
<evidence type="ECO:0000313" key="7">
    <source>
        <dbReference type="EMBL" id="PTM61392.1"/>
    </source>
</evidence>
<feature type="domain" description="Metallo-beta-lactamase" evidence="6">
    <location>
        <begin position="94"/>
        <end position="298"/>
    </location>
</feature>
<evidence type="ECO:0000256" key="2">
    <source>
        <dbReference type="ARBA" id="ARBA00022723"/>
    </source>
</evidence>
<dbReference type="Proteomes" id="UP000241808">
    <property type="component" value="Unassembled WGS sequence"/>
</dbReference>
<dbReference type="InterPro" id="IPR006311">
    <property type="entry name" value="TAT_signal"/>
</dbReference>
<accession>A0A2T4ZHE1</accession>
<proteinExistence type="inferred from homology"/>
<organism evidence="7 8">
    <name type="scientific">Phreatobacter oligotrophus</name>
    <dbReference type="NCBI Taxonomy" id="1122261"/>
    <lineage>
        <taxon>Bacteria</taxon>
        <taxon>Pseudomonadati</taxon>
        <taxon>Pseudomonadota</taxon>
        <taxon>Alphaproteobacteria</taxon>
        <taxon>Hyphomicrobiales</taxon>
        <taxon>Phreatobacteraceae</taxon>
        <taxon>Phreatobacter</taxon>
    </lineage>
</organism>
<dbReference type="GO" id="GO:0046872">
    <property type="term" value="F:metal ion binding"/>
    <property type="evidence" value="ECO:0007669"/>
    <property type="project" value="UniProtKB-KW"/>
</dbReference>
<sequence length="325" mass="34830">MTDTSRRTVLAASAGLGASIVAGPVEAQTAAPAADGTRQQPGFYRIKVGDAEITVLHDGFVGRRAQGLVRNAAQPEVEEQLRTHFVDPEAMENPYNIAVVTIGARRYIIDSGFADNGPPTTGQLAANMRAAGIDPASINAVLVTHFHPDHINGIRKKDGTLTYPNAEIIVPEAEWAFWMDDTRMGQAPEGQRANFALARRVFGPNAASVRRITPGGEVVPGIQSIATPGHTPGHTSFVVTSGSAKALIQGDVSGIPSLFVERPGWHSMFDMDGATAEATRRRTYDMAASERMPIVGYHFPFPAVGRVSKQGDGYRFGLAQWRSTI</sequence>
<comment type="caution">
    <text evidence="7">The sequence shown here is derived from an EMBL/GenBank/DDBJ whole genome shotgun (WGS) entry which is preliminary data.</text>
</comment>
<comment type="similarity">
    <text evidence="1">Belongs to the metallo-beta-lactamase superfamily.</text>
</comment>
<dbReference type="CDD" id="cd07720">
    <property type="entry name" value="OPHC2-like_MBL-fold"/>
    <property type="match status" value="1"/>
</dbReference>
<evidence type="ECO:0000256" key="4">
    <source>
        <dbReference type="ARBA" id="ARBA00022833"/>
    </source>
</evidence>
<keyword evidence="8" id="KW-1185">Reference proteome</keyword>
<dbReference type="InterPro" id="IPR001279">
    <property type="entry name" value="Metallo-B-lactamas"/>
</dbReference>
<dbReference type="PANTHER" id="PTHR42978:SF6">
    <property type="entry name" value="QUORUM-QUENCHING LACTONASE YTNP-RELATED"/>
    <property type="match status" value="1"/>
</dbReference>
<keyword evidence="2" id="KW-0479">Metal-binding</keyword>
<dbReference type="InterPro" id="IPR051013">
    <property type="entry name" value="MBL_superfamily_lactonases"/>
</dbReference>
<protein>
    <submittedName>
        <fullName evidence="7">Glyoxylase-like metal-dependent hydrolase (Beta-lactamase superfamily II)</fullName>
    </submittedName>
</protein>
<dbReference type="SUPFAM" id="SSF56281">
    <property type="entry name" value="Metallo-hydrolase/oxidoreductase"/>
    <property type="match status" value="1"/>
</dbReference>
<dbReference type="InterPro" id="IPR036866">
    <property type="entry name" value="RibonucZ/Hydroxyglut_hydro"/>
</dbReference>
<dbReference type="AlphaFoldDB" id="A0A2T4ZHE1"/>
<dbReference type="Pfam" id="PF00753">
    <property type="entry name" value="Lactamase_B"/>
    <property type="match status" value="1"/>
</dbReference>
<dbReference type="EMBL" id="PZZL01000001">
    <property type="protein sequence ID" value="PTM61392.1"/>
    <property type="molecule type" value="Genomic_DNA"/>
</dbReference>
<evidence type="ECO:0000259" key="6">
    <source>
        <dbReference type="SMART" id="SM00849"/>
    </source>
</evidence>
<name>A0A2T4ZHE1_9HYPH</name>
<dbReference type="PANTHER" id="PTHR42978">
    <property type="entry name" value="QUORUM-QUENCHING LACTONASE YTNP-RELATED-RELATED"/>
    <property type="match status" value="1"/>
</dbReference>